<feature type="compositionally biased region" description="Acidic residues" evidence="1">
    <location>
        <begin position="396"/>
        <end position="411"/>
    </location>
</feature>
<proteinExistence type="predicted"/>
<dbReference type="PROSITE" id="PS51318">
    <property type="entry name" value="TAT"/>
    <property type="match status" value="1"/>
</dbReference>
<feature type="compositionally biased region" description="Polar residues" evidence="1">
    <location>
        <begin position="356"/>
        <end position="370"/>
    </location>
</feature>
<dbReference type="EMBL" id="FOCX01000019">
    <property type="protein sequence ID" value="SEO78956.1"/>
    <property type="molecule type" value="Genomic_DNA"/>
</dbReference>
<evidence type="ECO:0000256" key="1">
    <source>
        <dbReference type="SAM" id="MobiDB-lite"/>
    </source>
</evidence>
<feature type="region of interest" description="Disordered" evidence="1">
    <location>
        <begin position="506"/>
        <end position="535"/>
    </location>
</feature>
<sequence>MARRQDDSDCRKERLIERRSLLKAVGGTTAALGASSFLGAVGAQESGQGNGGGTSVDFTNTTVDLAQKGLGNGDLIDPYLDEHLQSGTLVKIPAGEYEFEGEGIAGDYENAAVVGSTDGVVFSRPAPEELVRPDIFAESGTVRIENITVKGKKGAEQSRWRVGAAEGARMECVNFNQPDGTVDGSDSTGLFAGDDHAGTLWIRNCYFSMFGNVACYVSDPYKGGNGPVVVENCDFVNTGMSALRFASDGSVCRNCYFEATEKAPAGNTGWNQRGIKIDDPGEAVIEDCDFNWSDTGAMAIKFDEDGEGGEGVVRNVRVYNDGGTTFVSGWDTDGNWTGEQIHLTGDADHSAPSHFETVTGSNAERPNTEYSIWKPLGDDVEPSGPGAGAGSASEDGGSEDGEDSESDGEQADLEHHIRLRASEDNPDRNCNARFTTSGPIQYAEEAEPNTDEITENENGTYTATSIEMNPAAVDTYTFDGEIKSYEVTSGYDVSVELDGEETTFAEIVGDDESGNDESGNDESGSDGDSEEPPHRIIVIDGTGDTQSVAKYEFNVTGSVERDAGRSESSSGLPWDKMTDYVSEGRVVGVVGNGKDAFRFTGDLEGVTVDGNAGVTILEV</sequence>
<dbReference type="AlphaFoldDB" id="A0A1H8SKA7"/>
<feature type="transmembrane region" description="Helical" evidence="2">
    <location>
        <begin position="21"/>
        <end position="41"/>
    </location>
</feature>
<protein>
    <recommendedName>
        <fullName evidence="5">Right handed beta helix region</fullName>
    </recommendedName>
</protein>
<feature type="compositionally biased region" description="Basic and acidic residues" evidence="1">
    <location>
        <begin position="412"/>
        <end position="427"/>
    </location>
</feature>
<accession>A0A1H8SKA7</accession>
<dbReference type="InterPro" id="IPR006311">
    <property type="entry name" value="TAT_signal"/>
</dbReference>
<keyword evidence="2" id="KW-1133">Transmembrane helix</keyword>
<evidence type="ECO:0000313" key="4">
    <source>
        <dbReference type="Proteomes" id="UP000198775"/>
    </source>
</evidence>
<keyword evidence="2" id="KW-0812">Transmembrane</keyword>
<feature type="compositionally biased region" description="Acidic residues" evidence="1">
    <location>
        <begin position="506"/>
        <end position="530"/>
    </location>
</feature>
<evidence type="ECO:0000313" key="3">
    <source>
        <dbReference type="EMBL" id="SEO78956.1"/>
    </source>
</evidence>
<dbReference type="SUPFAM" id="SSF51126">
    <property type="entry name" value="Pectin lyase-like"/>
    <property type="match status" value="1"/>
</dbReference>
<dbReference type="InterPro" id="IPR011050">
    <property type="entry name" value="Pectin_lyase_fold/virulence"/>
</dbReference>
<keyword evidence="4" id="KW-1185">Reference proteome</keyword>
<keyword evidence="2" id="KW-0472">Membrane</keyword>
<evidence type="ECO:0000256" key="2">
    <source>
        <dbReference type="SAM" id="Phobius"/>
    </source>
</evidence>
<feature type="compositionally biased region" description="Acidic residues" evidence="1">
    <location>
        <begin position="444"/>
        <end position="455"/>
    </location>
</feature>
<reference evidence="4" key="1">
    <citation type="submission" date="2016-10" db="EMBL/GenBank/DDBJ databases">
        <authorList>
            <person name="Varghese N."/>
            <person name="Submissions S."/>
        </authorList>
    </citation>
    <scope>NUCLEOTIDE SEQUENCE [LARGE SCALE GENOMIC DNA]</scope>
    <source>
        <strain evidence="4">IBRC-M 10043</strain>
    </source>
</reference>
<organism evidence="3 4">
    <name type="scientific">Halorientalis persicus</name>
    <dbReference type="NCBI Taxonomy" id="1367881"/>
    <lineage>
        <taxon>Archaea</taxon>
        <taxon>Methanobacteriati</taxon>
        <taxon>Methanobacteriota</taxon>
        <taxon>Stenosarchaea group</taxon>
        <taxon>Halobacteria</taxon>
        <taxon>Halobacteriales</taxon>
        <taxon>Haloarculaceae</taxon>
        <taxon>Halorientalis</taxon>
    </lineage>
</organism>
<gene>
    <name evidence="3" type="ORF">SAMN05216388_101965</name>
</gene>
<dbReference type="Proteomes" id="UP000198775">
    <property type="component" value="Unassembled WGS sequence"/>
</dbReference>
<dbReference type="RefSeq" id="WP_092662442.1">
    <property type="nucleotide sequence ID" value="NZ_FOCX01000019.1"/>
</dbReference>
<dbReference type="OrthoDB" id="202667at2157"/>
<name>A0A1H8SKA7_9EURY</name>
<feature type="region of interest" description="Disordered" evidence="1">
    <location>
        <begin position="344"/>
        <end position="456"/>
    </location>
</feature>
<evidence type="ECO:0008006" key="5">
    <source>
        <dbReference type="Google" id="ProtNLM"/>
    </source>
</evidence>